<dbReference type="EMBL" id="JBDODL010003359">
    <property type="protein sequence ID" value="MES1922663.1"/>
    <property type="molecule type" value="Genomic_DNA"/>
</dbReference>
<gene>
    <name evidence="2" type="ORF">MHBO_004181</name>
</gene>
<dbReference type="InterPro" id="IPR002625">
    <property type="entry name" value="Smr_dom"/>
</dbReference>
<feature type="non-terminal residue" evidence="2">
    <location>
        <position position="153"/>
    </location>
</feature>
<dbReference type="PANTHER" id="PTHR46651:SF1">
    <property type="entry name" value="SMALL MUTS RELATED FAMILY PROTEIN"/>
    <property type="match status" value="1"/>
</dbReference>
<dbReference type="InterPro" id="IPR053242">
    <property type="entry name" value="PAM2-like_domain"/>
</dbReference>
<dbReference type="PROSITE" id="PS50828">
    <property type="entry name" value="SMR"/>
    <property type="match status" value="1"/>
</dbReference>
<reference evidence="2 3" key="1">
    <citation type="journal article" date="2024" name="BMC Biol.">
        <title>Comparative genomics of Ascetosporea gives new insight into the evolutionary basis for animal parasitism in Rhizaria.</title>
        <authorList>
            <person name="Hiltunen Thoren M."/>
            <person name="Onut-Brannstrom I."/>
            <person name="Alfjorden A."/>
            <person name="Peckova H."/>
            <person name="Swords F."/>
            <person name="Hooper C."/>
            <person name="Holzer A.S."/>
            <person name="Bass D."/>
            <person name="Burki F."/>
        </authorList>
    </citation>
    <scope>NUCLEOTIDE SEQUENCE [LARGE SCALE GENOMIC DNA]</scope>
    <source>
        <strain evidence="2">20-A016</strain>
    </source>
</reference>
<name>A0ABV2ASM0_9EUKA</name>
<protein>
    <recommendedName>
        <fullName evidence="1">Smr domain-containing protein</fullName>
    </recommendedName>
</protein>
<feature type="non-terminal residue" evidence="2">
    <location>
        <position position="1"/>
    </location>
</feature>
<dbReference type="InterPro" id="IPR036063">
    <property type="entry name" value="Smr_dom_sf"/>
</dbReference>
<keyword evidence="3" id="KW-1185">Reference proteome</keyword>
<dbReference type="Proteomes" id="UP001439008">
    <property type="component" value="Unassembled WGS sequence"/>
</dbReference>
<evidence type="ECO:0000313" key="3">
    <source>
        <dbReference type="Proteomes" id="UP001439008"/>
    </source>
</evidence>
<dbReference type="PANTHER" id="PTHR46651">
    <property type="entry name" value="POLYADENYLATE-BINDING PROTEIN-INTERACTING PROTEIN 7"/>
    <property type="match status" value="1"/>
</dbReference>
<feature type="domain" description="Smr" evidence="1">
    <location>
        <begin position="79"/>
        <end position="153"/>
    </location>
</feature>
<evidence type="ECO:0000313" key="2">
    <source>
        <dbReference type="EMBL" id="MES1922663.1"/>
    </source>
</evidence>
<dbReference type="InterPro" id="IPR013899">
    <property type="entry name" value="DUF1771"/>
</dbReference>
<organism evidence="2 3">
    <name type="scientific">Bonamia ostreae</name>
    <dbReference type="NCBI Taxonomy" id="126728"/>
    <lineage>
        <taxon>Eukaryota</taxon>
        <taxon>Sar</taxon>
        <taxon>Rhizaria</taxon>
        <taxon>Endomyxa</taxon>
        <taxon>Ascetosporea</taxon>
        <taxon>Haplosporida</taxon>
        <taxon>Bonamia</taxon>
    </lineage>
</organism>
<dbReference type="Pfam" id="PF08590">
    <property type="entry name" value="DUF1771"/>
    <property type="match status" value="1"/>
</dbReference>
<dbReference type="SMART" id="SM00463">
    <property type="entry name" value="SMR"/>
    <property type="match status" value="1"/>
</dbReference>
<dbReference type="SUPFAM" id="SSF160443">
    <property type="entry name" value="SMR domain-like"/>
    <property type="match status" value="1"/>
</dbReference>
<sequence length="153" mass="17420">VHYSEKRHDAISSAIQRNQLYSKASVAYKQGDRKLAKDYAEKARKLQEKMQRLHENASKDIYQRRNAAFSQPINGKITIDLHGLHKVEAVAILEEKIAIWKDEKNVEILDVICGTGHHSETKDKKSILLKVVIKYLNSKNIKFRMLPAGGRGG</sequence>
<evidence type="ECO:0000259" key="1">
    <source>
        <dbReference type="PROSITE" id="PS50828"/>
    </source>
</evidence>
<accession>A0ABV2ASM0</accession>
<dbReference type="Gene3D" id="3.30.1370.110">
    <property type="match status" value="1"/>
</dbReference>
<dbReference type="SMART" id="SM01162">
    <property type="entry name" value="DUF1771"/>
    <property type="match status" value="1"/>
</dbReference>
<proteinExistence type="predicted"/>
<comment type="caution">
    <text evidence="2">The sequence shown here is derived from an EMBL/GenBank/DDBJ whole genome shotgun (WGS) entry which is preliminary data.</text>
</comment>